<evidence type="ECO:0000256" key="3">
    <source>
        <dbReference type="ARBA" id="ARBA00022490"/>
    </source>
</evidence>
<accession>A0A6G0YDQ2</accession>
<dbReference type="PANTHER" id="PTHR21648:SF0">
    <property type="entry name" value="RADIAL SPOKE HEAD PROTEIN 3 HOMOLOG"/>
    <property type="match status" value="1"/>
</dbReference>
<comment type="caution">
    <text evidence="10">The sequence shown here is derived from an EMBL/GenBank/DDBJ whole genome shotgun (WGS) entry which is preliminary data.</text>
</comment>
<feature type="non-terminal residue" evidence="10">
    <location>
        <position position="521"/>
    </location>
</feature>
<keyword evidence="8" id="KW-0966">Cell projection</keyword>
<proteinExistence type="inferred from homology"/>
<evidence type="ECO:0000256" key="6">
    <source>
        <dbReference type="ARBA" id="ARBA00023069"/>
    </source>
</evidence>
<gene>
    <name evidence="10" type="ORF">FWK35_00028881</name>
</gene>
<evidence type="ECO:0000256" key="7">
    <source>
        <dbReference type="ARBA" id="ARBA00023212"/>
    </source>
</evidence>
<keyword evidence="11" id="KW-1185">Reference proteome</keyword>
<dbReference type="Pfam" id="PF06098">
    <property type="entry name" value="Radial_spoke_3"/>
    <property type="match status" value="1"/>
</dbReference>
<keyword evidence="6" id="KW-0969">Cilium</keyword>
<dbReference type="OrthoDB" id="313308at2759"/>
<evidence type="ECO:0000256" key="4">
    <source>
        <dbReference type="ARBA" id="ARBA00022553"/>
    </source>
</evidence>
<dbReference type="EMBL" id="VUJU01004648">
    <property type="protein sequence ID" value="KAF0753703.1"/>
    <property type="molecule type" value="Genomic_DNA"/>
</dbReference>
<comment type="subcellular location">
    <subcellularLocation>
        <location evidence="1">Cytoplasm</location>
        <location evidence="1">Cytoskeleton</location>
        <location evidence="1">Flagellum axoneme</location>
    </subcellularLocation>
</comment>
<evidence type="ECO:0000256" key="5">
    <source>
        <dbReference type="ARBA" id="ARBA00022846"/>
    </source>
</evidence>
<sequence>MISSARQGSPGQRDSEMLQFRGTGNKKPYTFSSQPQALSIRAQLDREKMRENNSGTDGSGGDDRTSSSFTVINDDHDLRGRSRRRYRDHHRSHHDHRDLHDHRDQHSRDREPRHFARTLDSKLKKLQRQTGDGVKHASRKPVFVTTVKTGIFLDPPPDLAALLGLDDRSSPSAVDSDRYYSYSSKPRVLHDRQHQRCTVSYSSRKTDAQPDMCKQMGYTNIMHDKRVVRGTSKMEPIFWLGKESSASREAEARRRAMARKKAIDYQTRALRLHLGAPKLTKGRQNVDIQTDVHLEELYDYPVSQTFGAQTEFDLELFSNPGTGTSTGTDASTQVDDKDLFDFDTEVTPIAEALIADVFRQAMREVLYEDELEARERQQRALCMRRKVEEIEKQRLQYEDERLNKVIAEHTQMFDEGEKNEKARMSILTSGRVTDLLPKVLEDLNQEGFSTNSTINKLESPEFVSWLTEELQTDKTKHTDSDDILKSMIHDLIKRRLDLYDETTDVKDIEQPEELFKDMESI</sequence>
<keyword evidence="5" id="KW-0282">Flagellum</keyword>
<dbReference type="AlphaFoldDB" id="A0A6G0YDQ2"/>
<evidence type="ECO:0000256" key="2">
    <source>
        <dbReference type="ARBA" id="ARBA00006737"/>
    </source>
</evidence>
<keyword evidence="4" id="KW-0597">Phosphoprotein</keyword>
<evidence type="ECO:0000256" key="9">
    <source>
        <dbReference type="SAM" id="MobiDB-lite"/>
    </source>
</evidence>
<feature type="compositionally biased region" description="Basic and acidic residues" evidence="9">
    <location>
        <begin position="95"/>
        <end position="113"/>
    </location>
</feature>
<name>A0A6G0YDQ2_APHCR</name>
<comment type="similarity">
    <text evidence="2">Belongs to the flagellar radial spoke RSP3 family.</text>
</comment>
<dbReference type="PANTHER" id="PTHR21648">
    <property type="entry name" value="FLAGELLAR RADIAL SPOKE PROTEIN 3"/>
    <property type="match status" value="1"/>
</dbReference>
<evidence type="ECO:0000256" key="1">
    <source>
        <dbReference type="ARBA" id="ARBA00004611"/>
    </source>
</evidence>
<dbReference type="Proteomes" id="UP000478052">
    <property type="component" value="Unassembled WGS sequence"/>
</dbReference>
<feature type="compositionally biased region" description="Basic residues" evidence="9">
    <location>
        <begin position="81"/>
        <end position="94"/>
    </location>
</feature>
<feature type="region of interest" description="Disordered" evidence="9">
    <location>
        <begin position="1"/>
        <end position="113"/>
    </location>
</feature>
<evidence type="ECO:0000313" key="11">
    <source>
        <dbReference type="Proteomes" id="UP000478052"/>
    </source>
</evidence>
<feature type="compositionally biased region" description="Polar residues" evidence="9">
    <location>
        <begin position="1"/>
        <end position="12"/>
    </location>
</feature>
<evidence type="ECO:0000313" key="10">
    <source>
        <dbReference type="EMBL" id="KAF0753703.1"/>
    </source>
</evidence>
<evidence type="ECO:0000256" key="8">
    <source>
        <dbReference type="ARBA" id="ARBA00023273"/>
    </source>
</evidence>
<protein>
    <submittedName>
        <fullName evidence="10">Radial spoke head protein 3 B isoform X2</fullName>
    </submittedName>
</protein>
<keyword evidence="7" id="KW-0206">Cytoskeleton</keyword>
<keyword evidence="3" id="KW-0963">Cytoplasm</keyword>
<reference evidence="10 11" key="1">
    <citation type="submission" date="2019-08" db="EMBL/GenBank/DDBJ databases">
        <title>Whole genome of Aphis craccivora.</title>
        <authorList>
            <person name="Voronova N.V."/>
            <person name="Shulinski R.S."/>
            <person name="Bandarenka Y.V."/>
            <person name="Zhorov D.G."/>
            <person name="Warner D."/>
        </authorList>
    </citation>
    <scope>NUCLEOTIDE SEQUENCE [LARGE SCALE GENOMIC DNA]</scope>
    <source>
        <strain evidence="10">180601</strain>
        <tissue evidence="10">Whole Body</tissue>
    </source>
</reference>
<organism evidence="10 11">
    <name type="scientific">Aphis craccivora</name>
    <name type="common">Cowpea aphid</name>
    <dbReference type="NCBI Taxonomy" id="307492"/>
    <lineage>
        <taxon>Eukaryota</taxon>
        <taxon>Metazoa</taxon>
        <taxon>Ecdysozoa</taxon>
        <taxon>Arthropoda</taxon>
        <taxon>Hexapoda</taxon>
        <taxon>Insecta</taxon>
        <taxon>Pterygota</taxon>
        <taxon>Neoptera</taxon>
        <taxon>Paraneoptera</taxon>
        <taxon>Hemiptera</taxon>
        <taxon>Sternorrhyncha</taxon>
        <taxon>Aphidomorpha</taxon>
        <taxon>Aphidoidea</taxon>
        <taxon>Aphididae</taxon>
        <taxon>Aphidini</taxon>
        <taxon>Aphis</taxon>
        <taxon>Aphis</taxon>
    </lineage>
</organism>
<dbReference type="InterPro" id="IPR009290">
    <property type="entry name" value="Radial_spoke_3"/>
</dbReference>
<dbReference type="GO" id="GO:0005929">
    <property type="term" value="C:cilium"/>
    <property type="evidence" value="ECO:0007669"/>
    <property type="project" value="TreeGrafter"/>
</dbReference>